<dbReference type="Gene3D" id="1.10.10.10">
    <property type="entry name" value="Winged helix-like DNA-binding domain superfamily/Winged helix DNA-binding domain"/>
    <property type="match status" value="1"/>
</dbReference>
<dbReference type="InterPro" id="IPR036390">
    <property type="entry name" value="WH_DNA-bd_sf"/>
</dbReference>
<name>A0ABQ1LBF0_9SPHI</name>
<sequence length="324" mass="37729">MAIDTAKRFDRIVNIYIQLQSKRVVKAQELADRFGVSLRTIYRDIRSLEQAGVPIFGEAGAGYSIVEGYRLPPVLFTKEEALSFVGAQKLMGKFMDQKLQEHYEAALYKIKAVLRITEKDWLSNIESKIVMAKPSYEIFNADVPHALSTIFESIARRLQVTLSYKGLRDELPQQRVIEPVGMFHEMNYWYIYAYCHTRKAYRQFRADRITQLWLTGESFTQEHPPLGQFMEEREQARNQTPKTTVRIHVTKDLAPYLKWQRGHYGFVAERDCGPHLEMEFETHDVHDEFPRWLLMFGDGTQVIEPDSLRQRIAKILKAAAANFC</sequence>
<dbReference type="PROSITE" id="PS52050">
    <property type="entry name" value="WYL"/>
    <property type="match status" value="1"/>
</dbReference>
<dbReference type="InterPro" id="IPR028349">
    <property type="entry name" value="PafC-like"/>
</dbReference>
<evidence type="ECO:0000313" key="5">
    <source>
        <dbReference type="Proteomes" id="UP000597338"/>
    </source>
</evidence>
<dbReference type="PANTHER" id="PTHR34580:SF1">
    <property type="entry name" value="PROTEIN PAFC"/>
    <property type="match status" value="1"/>
</dbReference>
<keyword evidence="2" id="KW-0804">Transcription</keyword>
<keyword evidence="1" id="KW-0805">Transcription regulation</keyword>
<dbReference type="InterPro" id="IPR057727">
    <property type="entry name" value="WCX_dom"/>
</dbReference>
<accession>A0ABQ1LBF0</accession>
<dbReference type="Pfam" id="PF08279">
    <property type="entry name" value="HTH_11"/>
    <property type="match status" value="1"/>
</dbReference>
<dbReference type="RefSeq" id="WP_188748766.1">
    <property type="nucleotide sequence ID" value="NZ_BMIK01000003.1"/>
</dbReference>
<evidence type="ECO:0000256" key="2">
    <source>
        <dbReference type="ARBA" id="ARBA00023163"/>
    </source>
</evidence>
<keyword evidence="5" id="KW-1185">Reference proteome</keyword>
<evidence type="ECO:0000313" key="4">
    <source>
        <dbReference type="EMBL" id="GGC22523.1"/>
    </source>
</evidence>
<organism evidence="4 5">
    <name type="scientific">Parapedobacter defluvii</name>
    <dbReference type="NCBI Taxonomy" id="2045106"/>
    <lineage>
        <taxon>Bacteria</taxon>
        <taxon>Pseudomonadati</taxon>
        <taxon>Bacteroidota</taxon>
        <taxon>Sphingobacteriia</taxon>
        <taxon>Sphingobacteriales</taxon>
        <taxon>Sphingobacteriaceae</taxon>
        <taxon>Parapedobacter</taxon>
    </lineage>
</organism>
<protein>
    <recommendedName>
        <fullName evidence="3">HTH deoR-type domain-containing protein</fullName>
    </recommendedName>
</protein>
<evidence type="ECO:0000256" key="1">
    <source>
        <dbReference type="ARBA" id="ARBA00023015"/>
    </source>
</evidence>
<dbReference type="InterPro" id="IPR026881">
    <property type="entry name" value="WYL_dom"/>
</dbReference>
<dbReference type="PIRSF" id="PIRSF016838">
    <property type="entry name" value="PafC"/>
    <property type="match status" value="1"/>
</dbReference>
<gene>
    <name evidence="4" type="ORF">GCM10011386_13050</name>
</gene>
<comment type="caution">
    <text evidence="4">The sequence shown here is derived from an EMBL/GenBank/DDBJ whole genome shotgun (WGS) entry which is preliminary data.</text>
</comment>
<dbReference type="InterPro" id="IPR036388">
    <property type="entry name" value="WH-like_DNA-bd_sf"/>
</dbReference>
<proteinExistence type="predicted"/>
<dbReference type="Proteomes" id="UP000597338">
    <property type="component" value="Unassembled WGS sequence"/>
</dbReference>
<reference evidence="5" key="1">
    <citation type="journal article" date="2019" name="Int. J. Syst. Evol. Microbiol.">
        <title>The Global Catalogue of Microorganisms (GCM) 10K type strain sequencing project: providing services to taxonomists for standard genome sequencing and annotation.</title>
        <authorList>
            <consortium name="The Broad Institute Genomics Platform"/>
            <consortium name="The Broad Institute Genome Sequencing Center for Infectious Disease"/>
            <person name="Wu L."/>
            <person name="Ma J."/>
        </authorList>
    </citation>
    <scope>NUCLEOTIDE SEQUENCE [LARGE SCALE GENOMIC DNA]</scope>
    <source>
        <strain evidence="5">CGMCC 1.15342</strain>
    </source>
</reference>
<evidence type="ECO:0000259" key="3">
    <source>
        <dbReference type="PROSITE" id="PS51000"/>
    </source>
</evidence>
<dbReference type="EMBL" id="BMIK01000003">
    <property type="protein sequence ID" value="GGC22523.1"/>
    <property type="molecule type" value="Genomic_DNA"/>
</dbReference>
<dbReference type="Pfam" id="PF25583">
    <property type="entry name" value="WCX"/>
    <property type="match status" value="1"/>
</dbReference>
<dbReference type="PROSITE" id="PS51000">
    <property type="entry name" value="HTH_DEOR_2"/>
    <property type="match status" value="1"/>
</dbReference>
<dbReference type="PANTHER" id="PTHR34580">
    <property type="match status" value="1"/>
</dbReference>
<dbReference type="InterPro" id="IPR013196">
    <property type="entry name" value="HTH_11"/>
</dbReference>
<dbReference type="SUPFAM" id="SSF46785">
    <property type="entry name" value="Winged helix' DNA-binding domain"/>
    <property type="match status" value="1"/>
</dbReference>
<dbReference type="InterPro" id="IPR051534">
    <property type="entry name" value="CBASS_pafABC_assoc_protein"/>
</dbReference>
<dbReference type="InterPro" id="IPR001034">
    <property type="entry name" value="DeoR_HTH"/>
</dbReference>
<feature type="domain" description="HTH deoR-type" evidence="3">
    <location>
        <begin position="8"/>
        <end position="63"/>
    </location>
</feature>
<dbReference type="Pfam" id="PF13280">
    <property type="entry name" value="WYL"/>
    <property type="match status" value="1"/>
</dbReference>